<evidence type="ECO:0000259" key="7">
    <source>
        <dbReference type="PROSITE" id="PS50261"/>
    </source>
</evidence>
<feature type="transmembrane region" description="Helical" evidence="5">
    <location>
        <begin position="409"/>
        <end position="432"/>
    </location>
</feature>
<dbReference type="GO" id="GO:0004930">
    <property type="term" value="F:G protein-coupled receptor activity"/>
    <property type="evidence" value="ECO:0007669"/>
    <property type="project" value="InterPro"/>
</dbReference>
<organism evidence="8 9">
    <name type="scientific">Allacma fusca</name>
    <dbReference type="NCBI Taxonomy" id="39272"/>
    <lineage>
        <taxon>Eukaryota</taxon>
        <taxon>Metazoa</taxon>
        <taxon>Ecdysozoa</taxon>
        <taxon>Arthropoda</taxon>
        <taxon>Hexapoda</taxon>
        <taxon>Collembola</taxon>
        <taxon>Symphypleona</taxon>
        <taxon>Sminthuridae</taxon>
        <taxon>Allacma</taxon>
    </lineage>
</organism>
<dbReference type="AlphaFoldDB" id="A0A8J2JYK3"/>
<evidence type="ECO:0000313" key="9">
    <source>
        <dbReference type="Proteomes" id="UP000708208"/>
    </source>
</evidence>
<feature type="chain" id="PRO_5035308773" description="G-protein coupled receptors family 2 profile 2 domain-containing protein" evidence="6">
    <location>
        <begin position="26"/>
        <end position="631"/>
    </location>
</feature>
<protein>
    <recommendedName>
        <fullName evidence="7">G-protein coupled receptors family 2 profile 2 domain-containing protein</fullName>
    </recommendedName>
</protein>
<evidence type="ECO:0000256" key="5">
    <source>
        <dbReference type="SAM" id="Phobius"/>
    </source>
</evidence>
<evidence type="ECO:0000256" key="1">
    <source>
        <dbReference type="ARBA" id="ARBA00004141"/>
    </source>
</evidence>
<dbReference type="SUPFAM" id="SSF81321">
    <property type="entry name" value="Family A G protein-coupled receptor-like"/>
    <property type="match status" value="1"/>
</dbReference>
<comment type="subcellular location">
    <subcellularLocation>
        <location evidence="1">Membrane</location>
        <topology evidence="1">Multi-pass membrane protein</topology>
    </subcellularLocation>
</comment>
<dbReference type="Proteomes" id="UP000708208">
    <property type="component" value="Unassembled WGS sequence"/>
</dbReference>
<evidence type="ECO:0000256" key="4">
    <source>
        <dbReference type="ARBA" id="ARBA00023136"/>
    </source>
</evidence>
<keyword evidence="3 5" id="KW-1133">Transmembrane helix</keyword>
<keyword evidence="4 5" id="KW-0472">Membrane</keyword>
<dbReference type="PANTHER" id="PTHR46953:SF1">
    <property type="entry name" value="G-PROTEIN COUPLED RECEPTOR MTH-LIKE 1-RELATED"/>
    <property type="match status" value="1"/>
</dbReference>
<comment type="caution">
    <text evidence="8">The sequence shown here is derived from an EMBL/GenBank/DDBJ whole genome shotgun (WGS) entry which is preliminary data.</text>
</comment>
<feature type="transmembrane region" description="Helical" evidence="5">
    <location>
        <begin position="540"/>
        <end position="559"/>
    </location>
</feature>
<evidence type="ECO:0000256" key="2">
    <source>
        <dbReference type="ARBA" id="ARBA00022692"/>
    </source>
</evidence>
<proteinExistence type="predicted"/>
<dbReference type="CDD" id="cd15039">
    <property type="entry name" value="7tmB3_Methuselah-like"/>
    <property type="match status" value="1"/>
</dbReference>
<gene>
    <name evidence="8" type="ORF">AFUS01_LOCUS18524</name>
</gene>
<accession>A0A8J2JYK3</accession>
<dbReference type="Pfam" id="PF00002">
    <property type="entry name" value="7tm_2"/>
    <property type="match status" value="1"/>
</dbReference>
<feature type="transmembrane region" description="Helical" evidence="5">
    <location>
        <begin position="326"/>
        <end position="347"/>
    </location>
</feature>
<dbReference type="InterPro" id="IPR017981">
    <property type="entry name" value="GPCR_2-like_7TM"/>
</dbReference>
<dbReference type="GO" id="GO:0007166">
    <property type="term" value="P:cell surface receptor signaling pathway"/>
    <property type="evidence" value="ECO:0007669"/>
    <property type="project" value="InterPro"/>
</dbReference>
<reference evidence="8" key="1">
    <citation type="submission" date="2021-06" db="EMBL/GenBank/DDBJ databases">
        <authorList>
            <person name="Hodson N. C."/>
            <person name="Mongue J. A."/>
            <person name="Jaron S. K."/>
        </authorList>
    </citation>
    <scope>NUCLEOTIDE SEQUENCE</scope>
</reference>
<keyword evidence="6" id="KW-0732">Signal</keyword>
<dbReference type="InterPro" id="IPR000832">
    <property type="entry name" value="GPCR_2_secretin-like"/>
</dbReference>
<dbReference type="PROSITE" id="PS50261">
    <property type="entry name" value="G_PROTEIN_RECEP_F2_4"/>
    <property type="match status" value="1"/>
</dbReference>
<evidence type="ECO:0000256" key="6">
    <source>
        <dbReference type="SAM" id="SignalP"/>
    </source>
</evidence>
<feature type="transmembrane region" description="Helical" evidence="5">
    <location>
        <begin position="452"/>
        <end position="483"/>
    </location>
</feature>
<name>A0A8J2JYK3_9HEXA</name>
<sequence length="631" mass="71819">MVKIIQSLGITFLWVCTIGTPSVYSDPFLVSEGDFNNIFLNKCCPTGSFYSIEDDRCLQDLRRGNIIYWSQDYLNVSINVVQNLGNTSGPNNFQYRLKPYNPGVSCFKGYFIHDADLWKNDGKIFTSDGHLIIDEQYYSTPEFCLISANSEKLSIRVCNPVCSGSTPCIKKCCPLNQLWDANRGCVPGQGKIWKPQVLEQNSLGKEQTTIFPHYRVSHPRLWICFDQKFRVNAVGTIYGRLNRFETIELDTQYVCIDGNASAETDPEGHLPSVLFDCSPHTDTGRRNIQPVIYGGIIILSCVCLLLTILVRVLLWDSQPNRRWSFILTSYSVSLLTLYISLVIRFFWSWSGEHGSDRLCYFVGLAWHFSFLATFSWLTVIGFDHWWTFRSMLPSSTWKGSNCFKTYSKYAAFPVLFSSSIITLALILDFLYGNKYNNSVIVPNYGQNCGLNGYYAALAYAYGPAGLLLLLNLIFLSITIFNLYQAQKSAKLATESMSKKSNQRNSMMIFGKLLVIMGVPWVFEIISWFSEHDRSGNTWDWVLFDVINGLQGVAIFWIFVCKSDVIELLDGKFAWFRSSHHILTVDRFSLKKVRVDRTKVTGLLTLMTRLSPTTSLECSRQTTTTTNTDTKS</sequence>
<keyword evidence="2 5" id="KW-0812">Transmembrane</keyword>
<feature type="transmembrane region" description="Helical" evidence="5">
    <location>
        <begin position="367"/>
        <end position="388"/>
    </location>
</feature>
<feature type="transmembrane region" description="Helical" evidence="5">
    <location>
        <begin position="291"/>
        <end position="314"/>
    </location>
</feature>
<dbReference type="PANTHER" id="PTHR46953">
    <property type="entry name" value="G-PROTEIN COUPLED RECEPTOR MTH-LIKE 1-RELATED"/>
    <property type="match status" value="1"/>
</dbReference>
<dbReference type="EMBL" id="CAJVCH010184924">
    <property type="protein sequence ID" value="CAG7729833.1"/>
    <property type="molecule type" value="Genomic_DNA"/>
</dbReference>
<dbReference type="GO" id="GO:0016020">
    <property type="term" value="C:membrane"/>
    <property type="evidence" value="ECO:0007669"/>
    <property type="project" value="UniProtKB-SubCell"/>
</dbReference>
<keyword evidence="9" id="KW-1185">Reference proteome</keyword>
<dbReference type="InterPro" id="IPR052808">
    <property type="entry name" value="GPCR_Mth-like"/>
</dbReference>
<feature type="transmembrane region" description="Helical" evidence="5">
    <location>
        <begin position="504"/>
        <end position="528"/>
    </location>
</feature>
<feature type="signal peptide" evidence="6">
    <location>
        <begin position="1"/>
        <end position="25"/>
    </location>
</feature>
<feature type="domain" description="G-protein coupled receptors family 2 profile 2" evidence="7">
    <location>
        <begin position="289"/>
        <end position="562"/>
    </location>
</feature>
<evidence type="ECO:0000256" key="3">
    <source>
        <dbReference type="ARBA" id="ARBA00022989"/>
    </source>
</evidence>
<evidence type="ECO:0000313" key="8">
    <source>
        <dbReference type="EMBL" id="CAG7729833.1"/>
    </source>
</evidence>
<dbReference type="OrthoDB" id="6082634at2759"/>